<comment type="caution">
    <text evidence="2">The sequence shown here is derived from an EMBL/GenBank/DDBJ whole genome shotgun (WGS) entry which is preliminary data.</text>
</comment>
<dbReference type="Proteomes" id="UP001175227">
    <property type="component" value="Unassembled WGS sequence"/>
</dbReference>
<sequence length="127" mass="14735">MFSVMGLQRETAGRGTTAIYTKVTVAIVFFSSFARSYHWLPCSARIYYDHRKRLLRLPSQLLDGDRNDHNCGFGVVYSGGVHMLSAALLWYNLKQLIIKVSKPERKIALVLTHTLTMRRWWKEFRVA</sequence>
<reference evidence="2" key="1">
    <citation type="submission" date="2023-06" db="EMBL/GenBank/DDBJ databases">
        <authorList>
            <consortium name="Lawrence Berkeley National Laboratory"/>
            <person name="Ahrendt S."/>
            <person name="Sahu N."/>
            <person name="Indic B."/>
            <person name="Wong-Bajracharya J."/>
            <person name="Merenyi Z."/>
            <person name="Ke H.-M."/>
            <person name="Monk M."/>
            <person name="Kocsube S."/>
            <person name="Drula E."/>
            <person name="Lipzen A."/>
            <person name="Balint B."/>
            <person name="Henrissat B."/>
            <person name="Andreopoulos B."/>
            <person name="Martin F.M."/>
            <person name="Harder C.B."/>
            <person name="Rigling D."/>
            <person name="Ford K.L."/>
            <person name="Foster G.D."/>
            <person name="Pangilinan J."/>
            <person name="Papanicolaou A."/>
            <person name="Barry K."/>
            <person name="LaButti K."/>
            <person name="Viragh M."/>
            <person name="Koriabine M."/>
            <person name="Yan M."/>
            <person name="Riley R."/>
            <person name="Champramary S."/>
            <person name="Plett K.L."/>
            <person name="Tsai I.J."/>
            <person name="Slot J."/>
            <person name="Sipos G."/>
            <person name="Plett J."/>
            <person name="Nagy L.G."/>
            <person name="Grigoriev I.V."/>
        </authorList>
    </citation>
    <scope>NUCLEOTIDE SEQUENCE</scope>
    <source>
        <strain evidence="2">ICMP 16352</strain>
    </source>
</reference>
<proteinExistence type="predicted"/>
<evidence type="ECO:0000313" key="2">
    <source>
        <dbReference type="EMBL" id="KAK0471073.1"/>
    </source>
</evidence>
<keyword evidence="1" id="KW-0472">Membrane</keyword>
<evidence type="ECO:0000313" key="3">
    <source>
        <dbReference type="Proteomes" id="UP001175227"/>
    </source>
</evidence>
<organism evidence="2 3">
    <name type="scientific">Armillaria novae-zelandiae</name>
    <dbReference type="NCBI Taxonomy" id="153914"/>
    <lineage>
        <taxon>Eukaryota</taxon>
        <taxon>Fungi</taxon>
        <taxon>Dikarya</taxon>
        <taxon>Basidiomycota</taxon>
        <taxon>Agaricomycotina</taxon>
        <taxon>Agaricomycetes</taxon>
        <taxon>Agaricomycetidae</taxon>
        <taxon>Agaricales</taxon>
        <taxon>Marasmiineae</taxon>
        <taxon>Physalacriaceae</taxon>
        <taxon>Armillaria</taxon>
    </lineage>
</organism>
<evidence type="ECO:0000256" key="1">
    <source>
        <dbReference type="SAM" id="Phobius"/>
    </source>
</evidence>
<feature type="transmembrane region" description="Helical" evidence="1">
    <location>
        <begin position="75"/>
        <end position="93"/>
    </location>
</feature>
<gene>
    <name evidence="2" type="ORF">IW261DRAFT_1513736</name>
</gene>
<keyword evidence="3" id="KW-1185">Reference proteome</keyword>
<dbReference type="AlphaFoldDB" id="A0AA39TZS6"/>
<protein>
    <submittedName>
        <fullName evidence="2">Uncharacterized protein</fullName>
    </submittedName>
</protein>
<keyword evidence="1" id="KW-0812">Transmembrane</keyword>
<name>A0AA39TZS6_9AGAR</name>
<dbReference type="EMBL" id="JAUEPR010000055">
    <property type="protein sequence ID" value="KAK0471073.1"/>
    <property type="molecule type" value="Genomic_DNA"/>
</dbReference>
<accession>A0AA39TZS6</accession>
<keyword evidence="1" id="KW-1133">Transmembrane helix</keyword>